<dbReference type="Proteomes" id="UP000032427">
    <property type="component" value="Chromosome 1"/>
</dbReference>
<evidence type="ECO:0000313" key="3">
    <source>
        <dbReference type="Proteomes" id="UP000032427"/>
    </source>
</evidence>
<keyword evidence="3" id="KW-1185">Reference proteome</keyword>
<dbReference type="HOGENOM" id="CLU_134981_0_0_6"/>
<dbReference type="KEGG" id="awd:AWOD_I_1188"/>
<feature type="compositionally biased region" description="Basic residues" evidence="1">
    <location>
        <begin position="1"/>
        <end position="18"/>
    </location>
</feature>
<dbReference type="GeneID" id="28540751"/>
<dbReference type="STRING" id="80852.AWOD_I_1188"/>
<dbReference type="AlphaFoldDB" id="A0A090ILQ6"/>
<protein>
    <submittedName>
        <fullName evidence="2">Putative exported protein</fullName>
    </submittedName>
</protein>
<proteinExistence type="predicted"/>
<reference evidence="3" key="1">
    <citation type="submission" date="2014-09" db="EMBL/GenBank/DDBJ databases">
        <authorList>
            <person name="Hjerde E."/>
        </authorList>
    </citation>
    <scope>NUCLEOTIDE SEQUENCE [LARGE SCALE GENOMIC DNA]</scope>
    <source>
        <strain evidence="3">06/09/139</strain>
    </source>
</reference>
<accession>A0A090ILQ6</accession>
<gene>
    <name evidence="2" type="ORF">AWOD_I_1188</name>
</gene>
<evidence type="ECO:0000313" key="2">
    <source>
        <dbReference type="EMBL" id="CED71272.1"/>
    </source>
</evidence>
<dbReference type="OrthoDB" id="5816981at2"/>
<organism evidence="2 3">
    <name type="scientific">Aliivibrio wodanis</name>
    <dbReference type="NCBI Taxonomy" id="80852"/>
    <lineage>
        <taxon>Bacteria</taxon>
        <taxon>Pseudomonadati</taxon>
        <taxon>Pseudomonadota</taxon>
        <taxon>Gammaproteobacteria</taxon>
        <taxon>Vibrionales</taxon>
        <taxon>Vibrionaceae</taxon>
        <taxon>Aliivibrio</taxon>
    </lineage>
</organism>
<evidence type="ECO:0000256" key="1">
    <source>
        <dbReference type="SAM" id="MobiDB-lite"/>
    </source>
</evidence>
<dbReference type="PATRIC" id="fig|80852.17.peg.1218"/>
<dbReference type="EMBL" id="LN554846">
    <property type="protein sequence ID" value="CED71272.1"/>
    <property type="molecule type" value="Genomic_DNA"/>
</dbReference>
<feature type="region of interest" description="Disordered" evidence="1">
    <location>
        <begin position="1"/>
        <end position="33"/>
    </location>
</feature>
<sequence>MKIAHKRKVQSKLHKRIKATAPKSAPTTEVKKAAKPAKVAKPVETKVEAVATAAPKAATVATDIALTPKQQTVFDVVCQNPEGINSKNIGLAAGQEESKAAAWATGGLKKLVEENLVVREQLAGNKVIYKAA</sequence>
<name>A0A090ILQ6_9GAMM</name>